<evidence type="ECO:0000259" key="1">
    <source>
        <dbReference type="Pfam" id="PF12146"/>
    </source>
</evidence>
<reference evidence="2" key="1">
    <citation type="submission" date="2021-02" db="EMBL/GenBank/DDBJ databases">
        <authorList>
            <person name="Palmer J.M."/>
        </authorList>
    </citation>
    <scope>NUCLEOTIDE SEQUENCE</scope>
    <source>
        <strain evidence="2">SCRP734</strain>
    </source>
</reference>
<gene>
    <name evidence="2" type="ORF">PHYPSEUDO_012613</name>
</gene>
<organism evidence="2 3">
    <name type="scientific">Phytophthora pseudosyringae</name>
    <dbReference type="NCBI Taxonomy" id="221518"/>
    <lineage>
        <taxon>Eukaryota</taxon>
        <taxon>Sar</taxon>
        <taxon>Stramenopiles</taxon>
        <taxon>Oomycota</taxon>
        <taxon>Peronosporomycetes</taxon>
        <taxon>Peronosporales</taxon>
        <taxon>Peronosporaceae</taxon>
        <taxon>Phytophthora</taxon>
    </lineage>
</organism>
<dbReference type="AlphaFoldDB" id="A0A8T1W4T4"/>
<dbReference type="EMBL" id="JAGDFM010000061">
    <property type="protein sequence ID" value="KAG7388405.1"/>
    <property type="molecule type" value="Genomic_DNA"/>
</dbReference>
<proteinExistence type="predicted"/>
<dbReference type="OrthoDB" id="2498029at2759"/>
<keyword evidence="3" id="KW-1185">Reference proteome</keyword>
<accession>A0A8T1W4T4</accession>
<sequence length="390" mass="43672">MRRRRPVHPEDRRGLYSRETVPPRSELRLAARLPLMSPPPPLCHFRTAPLPRAAMSTATIDTSSPSYNAYAVLVPPALQHLEGRFANARKQLLFYLALFPPETQAPRGVVLFLHGSGDHCRRYVFLYERLCEAGFGVIAYDLVNHGASACDGHKTRGHVRSFRHLVEDTNAFVTFAKKSVFPEVKALRCGSTTGSQSSTSSQTWTPPMVISGASFGALLGMHTVLSGVHEFQAAFWGGATVGMEMSTAWRLQATVIQALSLVVPKARVVAPLDYEMLWRDPGYLEDFKADALATTEDITARTMQQTRSAMNKLMRDMRIEQPGSNFCGLRMLFLTGSEDHIADQGVTRQFFNRLANSDKEFKAFDGVFHCVFEDPERDEVVAHVLRWLRR</sequence>
<protein>
    <recommendedName>
        <fullName evidence="1">Serine aminopeptidase S33 domain-containing protein</fullName>
    </recommendedName>
</protein>
<evidence type="ECO:0000313" key="3">
    <source>
        <dbReference type="Proteomes" id="UP000694044"/>
    </source>
</evidence>
<name>A0A8T1W4T4_9STRA</name>
<dbReference type="Proteomes" id="UP000694044">
    <property type="component" value="Unassembled WGS sequence"/>
</dbReference>
<dbReference type="InterPro" id="IPR051044">
    <property type="entry name" value="MAG_DAG_Lipase"/>
</dbReference>
<comment type="caution">
    <text evidence="2">The sequence shown here is derived from an EMBL/GenBank/DDBJ whole genome shotgun (WGS) entry which is preliminary data.</text>
</comment>
<dbReference type="Pfam" id="PF12146">
    <property type="entry name" value="Hydrolase_4"/>
    <property type="match status" value="1"/>
</dbReference>
<dbReference type="PANTHER" id="PTHR11614">
    <property type="entry name" value="PHOSPHOLIPASE-RELATED"/>
    <property type="match status" value="1"/>
</dbReference>
<feature type="domain" description="Serine aminopeptidase S33" evidence="1">
    <location>
        <begin position="105"/>
        <end position="376"/>
    </location>
</feature>
<dbReference type="InterPro" id="IPR022742">
    <property type="entry name" value="Hydrolase_4"/>
</dbReference>
<evidence type="ECO:0000313" key="2">
    <source>
        <dbReference type="EMBL" id="KAG7388405.1"/>
    </source>
</evidence>